<accession>A0AA36ATC0</accession>
<dbReference type="Proteomes" id="UP001162480">
    <property type="component" value="Chromosome 4"/>
</dbReference>
<sequence>MTIYDIPCIVKTAWPLTAIPTYILSGFSSTGICPFNRNIFTYNDFAPSYVTDRPDPALSASGRSEPATHGPSAPATPGPSAPAKPGPSAPATPGPSSNIAARGKVFSEGKLLSYGTTKVHECLIEAKEISYLLKKGDFMVG</sequence>
<evidence type="ECO:0000313" key="3">
    <source>
        <dbReference type="Proteomes" id="UP001162480"/>
    </source>
</evidence>
<protein>
    <submittedName>
        <fullName evidence="2">Uncharacterized protein</fullName>
    </submittedName>
</protein>
<proteinExistence type="predicted"/>
<evidence type="ECO:0000313" key="2">
    <source>
        <dbReference type="EMBL" id="CAI9721951.1"/>
    </source>
</evidence>
<dbReference type="EMBL" id="OX597817">
    <property type="protein sequence ID" value="CAI9721951.1"/>
    <property type="molecule type" value="Genomic_DNA"/>
</dbReference>
<evidence type="ECO:0000256" key="1">
    <source>
        <dbReference type="SAM" id="MobiDB-lite"/>
    </source>
</evidence>
<dbReference type="AlphaFoldDB" id="A0AA36ATC0"/>
<gene>
    <name evidence="2" type="ORF">OCTVUL_1B015840</name>
</gene>
<organism evidence="2 3">
    <name type="scientific">Octopus vulgaris</name>
    <name type="common">Common octopus</name>
    <dbReference type="NCBI Taxonomy" id="6645"/>
    <lineage>
        <taxon>Eukaryota</taxon>
        <taxon>Metazoa</taxon>
        <taxon>Spiralia</taxon>
        <taxon>Lophotrochozoa</taxon>
        <taxon>Mollusca</taxon>
        <taxon>Cephalopoda</taxon>
        <taxon>Coleoidea</taxon>
        <taxon>Octopodiformes</taxon>
        <taxon>Octopoda</taxon>
        <taxon>Incirrata</taxon>
        <taxon>Octopodidae</taxon>
        <taxon>Octopus</taxon>
    </lineage>
</organism>
<feature type="region of interest" description="Disordered" evidence="1">
    <location>
        <begin position="53"/>
        <end position="100"/>
    </location>
</feature>
<keyword evidence="3" id="KW-1185">Reference proteome</keyword>
<name>A0AA36ATC0_OCTVU</name>
<reference evidence="2" key="1">
    <citation type="submission" date="2023-08" db="EMBL/GenBank/DDBJ databases">
        <authorList>
            <person name="Alioto T."/>
            <person name="Alioto T."/>
            <person name="Gomez Garrido J."/>
        </authorList>
    </citation>
    <scope>NUCLEOTIDE SEQUENCE</scope>
</reference>
<feature type="compositionally biased region" description="Pro residues" evidence="1">
    <location>
        <begin position="74"/>
        <end position="93"/>
    </location>
</feature>